<evidence type="ECO:0000256" key="4">
    <source>
        <dbReference type="SAM" id="MobiDB-lite"/>
    </source>
</evidence>
<keyword evidence="6" id="KW-1185">Reference proteome</keyword>
<dbReference type="PANTHER" id="PTHR42898">
    <property type="entry name" value="TROPINONE REDUCTASE"/>
    <property type="match status" value="1"/>
</dbReference>
<dbReference type="InterPro" id="IPR045000">
    <property type="entry name" value="TR"/>
</dbReference>
<dbReference type="GO" id="GO:0016491">
    <property type="term" value="F:oxidoreductase activity"/>
    <property type="evidence" value="ECO:0007669"/>
    <property type="project" value="UniProtKB-KW"/>
</dbReference>
<evidence type="ECO:0000313" key="6">
    <source>
        <dbReference type="Proteomes" id="UP000807159"/>
    </source>
</evidence>
<dbReference type="InterPro" id="IPR002347">
    <property type="entry name" value="SDR_fam"/>
</dbReference>
<comment type="caution">
    <text evidence="5">The sequence shown here is derived from an EMBL/GenBank/DDBJ whole genome shotgun (WGS) entry which is preliminary data.</text>
</comment>
<dbReference type="InterPro" id="IPR019410">
    <property type="entry name" value="Methyltransf_16"/>
</dbReference>
<dbReference type="InterPro" id="IPR036291">
    <property type="entry name" value="NAD(P)-bd_dom_sf"/>
</dbReference>
<dbReference type="Proteomes" id="UP000807159">
    <property type="component" value="Chromosome 13"/>
</dbReference>
<dbReference type="Gene3D" id="3.40.50.150">
    <property type="entry name" value="Vaccinia Virus protein VP39"/>
    <property type="match status" value="1"/>
</dbReference>
<dbReference type="PRINTS" id="PR00080">
    <property type="entry name" value="SDRFAMILY"/>
</dbReference>
<name>A0A8T2XFN4_POPDE</name>
<dbReference type="PANTHER" id="PTHR42898:SF6">
    <property type="entry name" value="NADP-DEPENDENT MANNITOL DEHYDROGENASE"/>
    <property type="match status" value="1"/>
</dbReference>
<evidence type="ECO:0000256" key="2">
    <source>
        <dbReference type="ARBA" id="ARBA00023002"/>
    </source>
</evidence>
<proteinExistence type="inferred from homology"/>
<dbReference type="InterPro" id="IPR029063">
    <property type="entry name" value="SAM-dependent_MTases_sf"/>
</dbReference>
<protein>
    <submittedName>
        <fullName evidence="5">Uncharacterized protein</fullName>
    </submittedName>
</protein>
<feature type="non-terminal residue" evidence="5">
    <location>
        <position position="1"/>
    </location>
</feature>
<gene>
    <name evidence="5" type="ORF">H0E87_023197</name>
</gene>
<evidence type="ECO:0000256" key="1">
    <source>
        <dbReference type="ARBA" id="ARBA00022857"/>
    </source>
</evidence>
<dbReference type="EMBL" id="JACEGQ020000013">
    <property type="protein sequence ID" value="KAH8490971.1"/>
    <property type="molecule type" value="Genomic_DNA"/>
</dbReference>
<dbReference type="InterPro" id="IPR020904">
    <property type="entry name" value="Sc_DH/Rdtase_CS"/>
</dbReference>
<dbReference type="Pfam" id="PF10294">
    <property type="entry name" value="Methyltransf_16"/>
    <property type="match status" value="1"/>
</dbReference>
<dbReference type="Gene3D" id="3.40.50.720">
    <property type="entry name" value="NAD(P)-binding Rossmann-like Domain"/>
    <property type="match status" value="1"/>
</dbReference>
<keyword evidence="1" id="KW-0521">NADP</keyword>
<dbReference type="AlphaFoldDB" id="A0A8T2XFN4"/>
<evidence type="ECO:0000313" key="5">
    <source>
        <dbReference type="EMBL" id="KAH8490971.1"/>
    </source>
</evidence>
<sequence length="462" mass="50991">MSLSNCSINYPTLRFQAVDQKLYYLLEYEDRVIKQLCLTDRLSKASSGSDIQERKLKMKLQGMSNPRYVKGNHNSEQDFLHGIVSVYHPYFEMLNVPIHEVSDPCRHAFQIKFTRASQYLHAMSSQLQSVGSGVGLVGICLSQVKASQVILSDGGLSTLANMKLNVELNQLSAETDVPERSGEDPNMVRSRPDHTMPSCESKSLEKGIIELEGEKEKMSLESSSRDKRWGLQGMTALVTGGTKGLGCAIVEELAALGAIVHTCARNQDQLNERVREWKEKGFKVTGSVCDVSSNAEREKLMKEVSSLFGGKLNILVNNAGTNIYKATLDYTAEDFTSLMNTNLQSAFHLSQLAHPLLKASGAGKIVFMSSITSVVSINTQYPLYSASKGAMNQLTRNLACEWAKDNIRVNAVAPWFIRTPLTAHSLDDESIVKEVFNRTPMRRVGEPGEVSSVVAFLCLPAP</sequence>
<comment type="similarity">
    <text evidence="3">Belongs to the short-chain dehydrogenases/reductases (SDR) family. SDR65C subfamily.</text>
</comment>
<dbReference type="SUPFAM" id="SSF51735">
    <property type="entry name" value="NAD(P)-binding Rossmann-fold domains"/>
    <property type="match status" value="1"/>
</dbReference>
<dbReference type="PROSITE" id="PS00061">
    <property type="entry name" value="ADH_SHORT"/>
    <property type="match status" value="1"/>
</dbReference>
<feature type="region of interest" description="Disordered" evidence="4">
    <location>
        <begin position="174"/>
        <end position="201"/>
    </location>
</feature>
<reference evidence="5" key="1">
    <citation type="journal article" date="2021" name="J. Hered.">
        <title>Genome Assembly of Salicaceae Populus deltoides (Eastern Cottonwood) I-69 Based on Nanopore Sequencing and Hi-C Technologies.</title>
        <authorList>
            <person name="Bai S."/>
            <person name="Wu H."/>
            <person name="Zhang J."/>
            <person name="Pan Z."/>
            <person name="Zhao W."/>
            <person name="Li Z."/>
            <person name="Tong C."/>
        </authorList>
    </citation>
    <scope>NUCLEOTIDE SEQUENCE</scope>
    <source>
        <tissue evidence="5">Leaf</tissue>
    </source>
</reference>
<dbReference type="Pfam" id="PF00106">
    <property type="entry name" value="adh_short"/>
    <property type="match status" value="1"/>
</dbReference>
<dbReference type="PRINTS" id="PR00081">
    <property type="entry name" value="GDHRDH"/>
</dbReference>
<evidence type="ECO:0000256" key="3">
    <source>
        <dbReference type="ARBA" id="ARBA00025714"/>
    </source>
</evidence>
<organism evidence="5 6">
    <name type="scientific">Populus deltoides</name>
    <name type="common">Eastern poplar</name>
    <name type="synonym">Eastern cottonwood</name>
    <dbReference type="NCBI Taxonomy" id="3696"/>
    <lineage>
        <taxon>Eukaryota</taxon>
        <taxon>Viridiplantae</taxon>
        <taxon>Streptophyta</taxon>
        <taxon>Embryophyta</taxon>
        <taxon>Tracheophyta</taxon>
        <taxon>Spermatophyta</taxon>
        <taxon>Magnoliopsida</taxon>
        <taxon>eudicotyledons</taxon>
        <taxon>Gunneridae</taxon>
        <taxon>Pentapetalae</taxon>
        <taxon>rosids</taxon>
        <taxon>fabids</taxon>
        <taxon>Malpighiales</taxon>
        <taxon>Salicaceae</taxon>
        <taxon>Saliceae</taxon>
        <taxon>Populus</taxon>
    </lineage>
</organism>
<accession>A0A8T2XFN4</accession>
<keyword evidence="2" id="KW-0560">Oxidoreductase</keyword>
<dbReference type="FunFam" id="3.40.50.720:FF:000084">
    <property type="entry name" value="Short-chain dehydrogenase reductase"/>
    <property type="match status" value="1"/>
</dbReference>